<gene>
    <name evidence="3" type="ORF">CZ674_06090</name>
</gene>
<evidence type="ECO:0000256" key="1">
    <source>
        <dbReference type="SAM" id="Phobius"/>
    </source>
</evidence>
<organism evidence="3 4">
    <name type="scientific">Agrococcus casei LMG 22410</name>
    <dbReference type="NCBI Taxonomy" id="1255656"/>
    <lineage>
        <taxon>Bacteria</taxon>
        <taxon>Bacillati</taxon>
        <taxon>Actinomycetota</taxon>
        <taxon>Actinomycetes</taxon>
        <taxon>Micrococcales</taxon>
        <taxon>Microbacteriaceae</taxon>
        <taxon>Agrococcus</taxon>
    </lineage>
</organism>
<keyword evidence="1 3" id="KW-0812">Transmembrane</keyword>
<dbReference type="GeneID" id="303172788"/>
<keyword evidence="1" id="KW-1133">Transmembrane helix</keyword>
<dbReference type="EMBL" id="FUHU01000026">
    <property type="protein sequence ID" value="SJM58405.1"/>
    <property type="molecule type" value="Genomic_DNA"/>
</dbReference>
<feature type="transmembrane region" description="Helical" evidence="1">
    <location>
        <begin position="158"/>
        <end position="186"/>
    </location>
</feature>
<dbReference type="Proteomes" id="UP000195787">
    <property type="component" value="Unassembled WGS sequence"/>
</dbReference>
<reference evidence="3 4" key="1">
    <citation type="submission" date="2017-02" db="EMBL/GenBank/DDBJ databases">
        <authorList>
            <person name="Peterson S.W."/>
        </authorList>
    </citation>
    <scope>NUCLEOTIDE SEQUENCE [LARGE SCALE GENOMIC DNA]</scope>
    <source>
        <strain evidence="3 4">LMG 22410</strain>
    </source>
</reference>
<dbReference type="InterPro" id="IPR025196">
    <property type="entry name" value="DUF4126"/>
</dbReference>
<proteinExistence type="predicted"/>
<evidence type="ECO:0000259" key="2">
    <source>
        <dbReference type="Pfam" id="PF13548"/>
    </source>
</evidence>
<accession>A0A1R4FR52</accession>
<feature type="transmembrane region" description="Helical" evidence="1">
    <location>
        <begin position="12"/>
        <end position="32"/>
    </location>
</feature>
<keyword evidence="1" id="KW-0472">Membrane</keyword>
<dbReference type="OrthoDB" id="161516at2"/>
<feature type="domain" description="DUF4126" evidence="2">
    <location>
        <begin position="4"/>
        <end position="188"/>
    </location>
</feature>
<evidence type="ECO:0000313" key="3">
    <source>
        <dbReference type="EMBL" id="SJM58405.1"/>
    </source>
</evidence>
<dbReference type="RefSeq" id="WP_086991655.1">
    <property type="nucleotide sequence ID" value="NZ_FUHU01000026.1"/>
</dbReference>
<dbReference type="Pfam" id="PF13548">
    <property type="entry name" value="DUF4126"/>
    <property type="match status" value="1"/>
</dbReference>
<keyword evidence="4" id="KW-1185">Reference proteome</keyword>
<feature type="transmembrane region" description="Helical" evidence="1">
    <location>
        <begin position="44"/>
        <end position="64"/>
    </location>
</feature>
<sequence>MLEIFTGSGLAAAAGMNAYIPLLMVGLANRFLPQFISVPDGWAWLSNPWVLGIIGVLLVVELVADKIPAVDSVNDVLQTVVRPASGGLVFGSSSGASTMAVTDPAEFFTTHQWVPIVIGIVIALGVHGLKTTARPVANAVTLGAAAPIMSTVEDFSSVALSAFALILPVLAILGVIAVIVLGVLLVRRRRRGRSDTPLTPATEK</sequence>
<name>A0A1R4FR52_9MICO</name>
<protein>
    <submittedName>
        <fullName evidence="3">Probable transmembrane protein</fullName>
    </submittedName>
</protein>
<dbReference type="AlphaFoldDB" id="A0A1R4FR52"/>
<evidence type="ECO:0000313" key="4">
    <source>
        <dbReference type="Proteomes" id="UP000195787"/>
    </source>
</evidence>
<feature type="transmembrane region" description="Helical" evidence="1">
    <location>
        <begin position="112"/>
        <end position="129"/>
    </location>
</feature>